<comment type="caution">
    <text evidence="2">The sequence shown here is derived from an EMBL/GenBank/DDBJ whole genome shotgun (WGS) entry which is preliminary data.</text>
</comment>
<dbReference type="RefSeq" id="WP_188650160.1">
    <property type="nucleotide sequence ID" value="NZ_BMIN01000001.1"/>
</dbReference>
<evidence type="ECO:0000313" key="2">
    <source>
        <dbReference type="EMBL" id="GGC98919.1"/>
    </source>
</evidence>
<protein>
    <recommendedName>
        <fullName evidence="4">Cytochrome-c oxidase</fullName>
    </recommendedName>
</protein>
<proteinExistence type="predicted"/>
<evidence type="ECO:0000256" key="1">
    <source>
        <dbReference type="SAM" id="Phobius"/>
    </source>
</evidence>
<keyword evidence="1" id="KW-1133">Transmembrane helix</keyword>
<feature type="transmembrane region" description="Helical" evidence="1">
    <location>
        <begin position="68"/>
        <end position="88"/>
    </location>
</feature>
<organism evidence="2 3">
    <name type="scientific">Pontibacillus salipaludis</name>
    <dbReference type="NCBI Taxonomy" id="1697394"/>
    <lineage>
        <taxon>Bacteria</taxon>
        <taxon>Bacillati</taxon>
        <taxon>Bacillota</taxon>
        <taxon>Bacilli</taxon>
        <taxon>Bacillales</taxon>
        <taxon>Bacillaceae</taxon>
        <taxon>Pontibacillus</taxon>
    </lineage>
</organism>
<name>A0ABQ1PKQ5_9BACI</name>
<dbReference type="Gene3D" id="1.20.210.10">
    <property type="entry name" value="Cytochrome c oxidase-like, subunit I domain"/>
    <property type="match status" value="1"/>
</dbReference>
<reference evidence="3" key="1">
    <citation type="journal article" date="2019" name="Int. J. Syst. Evol. Microbiol.">
        <title>The Global Catalogue of Microorganisms (GCM) 10K type strain sequencing project: providing services to taxonomists for standard genome sequencing and annotation.</title>
        <authorList>
            <consortium name="The Broad Institute Genomics Platform"/>
            <consortium name="The Broad Institute Genome Sequencing Center for Infectious Disease"/>
            <person name="Wu L."/>
            <person name="Ma J."/>
        </authorList>
    </citation>
    <scope>NUCLEOTIDE SEQUENCE [LARGE SCALE GENOMIC DNA]</scope>
    <source>
        <strain evidence="3">CGMCC 1.15353</strain>
    </source>
</reference>
<accession>A0ABQ1PKQ5</accession>
<feature type="transmembrane region" description="Helical" evidence="1">
    <location>
        <begin position="12"/>
        <end position="30"/>
    </location>
</feature>
<dbReference type="EMBL" id="BMIN01000001">
    <property type="protein sequence ID" value="GGC98919.1"/>
    <property type="molecule type" value="Genomic_DNA"/>
</dbReference>
<evidence type="ECO:0000313" key="3">
    <source>
        <dbReference type="Proteomes" id="UP000642571"/>
    </source>
</evidence>
<evidence type="ECO:0008006" key="4">
    <source>
        <dbReference type="Google" id="ProtNLM"/>
    </source>
</evidence>
<keyword evidence="1" id="KW-0472">Membrane</keyword>
<feature type="transmembrane region" description="Helical" evidence="1">
    <location>
        <begin position="36"/>
        <end position="56"/>
    </location>
</feature>
<dbReference type="InterPro" id="IPR036927">
    <property type="entry name" value="Cyt_c_oxase-like_su1_sf"/>
</dbReference>
<dbReference type="Proteomes" id="UP000642571">
    <property type="component" value="Unassembled WGS sequence"/>
</dbReference>
<keyword evidence="1" id="KW-0812">Transmembrane</keyword>
<keyword evidence="3" id="KW-1185">Reference proteome</keyword>
<dbReference type="SUPFAM" id="SSF81442">
    <property type="entry name" value="Cytochrome c oxidase subunit I-like"/>
    <property type="match status" value="1"/>
</dbReference>
<feature type="transmembrane region" description="Helical" evidence="1">
    <location>
        <begin position="94"/>
        <end position="118"/>
    </location>
</feature>
<sequence>MAIKLIKISSLYFLIAIILGLIMSITHDYSLTPVHVHMNLLGWTSLTLAGILYHLFPQLEQSISGRIHFWLHNIGLPIMMTSLFLLILLENESFGIGAAIGSIITVIGIIAFVWNVFIHLKRPS</sequence>
<gene>
    <name evidence="2" type="ORF">GCM10011389_02640</name>
</gene>